<dbReference type="SUPFAM" id="SSF56496">
    <property type="entry name" value="Fibrinogen C-terminal domain-like"/>
    <property type="match status" value="1"/>
</dbReference>
<dbReference type="PROSITE" id="PS51406">
    <property type="entry name" value="FIBRINOGEN_C_2"/>
    <property type="match status" value="1"/>
</dbReference>
<dbReference type="InterPro" id="IPR050373">
    <property type="entry name" value="Fibrinogen_C-term_domain"/>
</dbReference>
<dbReference type="GO" id="GO:0030246">
    <property type="term" value="F:carbohydrate binding"/>
    <property type="evidence" value="ECO:0007669"/>
    <property type="project" value="UniProtKB-ARBA"/>
</dbReference>
<evidence type="ECO:0000256" key="2">
    <source>
        <dbReference type="ARBA" id="ARBA00023157"/>
    </source>
</evidence>
<dbReference type="Proteomes" id="UP000887116">
    <property type="component" value="Unassembled WGS sequence"/>
</dbReference>
<dbReference type="Gene3D" id="3.90.215.10">
    <property type="entry name" value="Gamma Fibrinogen, chain A, domain 1"/>
    <property type="match status" value="1"/>
</dbReference>
<comment type="caution">
    <text evidence="6">The sequence shown here is derived from an EMBL/GenBank/DDBJ whole genome shotgun (WGS) entry which is preliminary data.</text>
</comment>
<dbReference type="InterPro" id="IPR036056">
    <property type="entry name" value="Fibrinogen-like_C"/>
</dbReference>
<reference evidence="6" key="1">
    <citation type="submission" date="2020-07" db="EMBL/GenBank/DDBJ databases">
        <title>Multicomponent nature underlies the extraordinary mechanical properties of spider dragline silk.</title>
        <authorList>
            <person name="Kono N."/>
            <person name="Nakamura H."/>
            <person name="Mori M."/>
            <person name="Yoshida Y."/>
            <person name="Ohtoshi R."/>
            <person name="Malay A.D."/>
            <person name="Moran D.A.P."/>
            <person name="Tomita M."/>
            <person name="Numata K."/>
            <person name="Arakawa K."/>
        </authorList>
    </citation>
    <scope>NUCLEOTIDE SEQUENCE</scope>
</reference>
<dbReference type="InterPro" id="IPR014716">
    <property type="entry name" value="Fibrinogen_a/b/g_C_1"/>
</dbReference>
<evidence type="ECO:0000313" key="6">
    <source>
        <dbReference type="EMBL" id="GFR31518.1"/>
    </source>
</evidence>
<feature type="domain" description="Fibrinogen C-terminal" evidence="5">
    <location>
        <begin position="84"/>
        <end position="310"/>
    </location>
</feature>
<keyword evidence="2" id="KW-1015">Disulfide bond</keyword>
<dbReference type="Pfam" id="PF00147">
    <property type="entry name" value="Fibrinogen_C"/>
    <property type="match status" value="1"/>
</dbReference>
<dbReference type="AlphaFoldDB" id="A0A8X6HXI9"/>
<dbReference type="EMBL" id="BMAO01009549">
    <property type="protein sequence ID" value="GFR31518.1"/>
    <property type="molecule type" value="Genomic_DNA"/>
</dbReference>
<keyword evidence="4" id="KW-1133">Transmembrane helix</keyword>
<dbReference type="GO" id="GO:0005615">
    <property type="term" value="C:extracellular space"/>
    <property type="evidence" value="ECO:0007669"/>
    <property type="project" value="TreeGrafter"/>
</dbReference>
<name>A0A8X6HXI9_TRICU</name>
<evidence type="ECO:0000256" key="1">
    <source>
        <dbReference type="ARBA" id="ARBA00022837"/>
    </source>
</evidence>
<dbReference type="PROSITE" id="PS00514">
    <property type="entry name" value="FIBRINOGEN_C_1"/>
    <property type="match status" value="1"/>
</dbReference>
<keyword evidence="4" id="KW-0472">Membrane</keyword>
<proteinExistence type="predicted"/>
<evidence type="ECO:0000259" key="5">
    <source>
        <dbReference type="PROSITE" id="PS51406"/>
    </source>
</evidence>
<protein>
    <submittedName>
        <fullName evidence="6">Techylectin-5A</fullName>
    </submittedName>
</protein>
<dbReference type="FunFam" id="3.90.215.10:FF:000001">
    <property type="entry name" value="Tenascin isoform 1"/>
    <property type="match status" value="1"/>
</dbReference>
<dbReference type="GO" id="GO:0098609">
    <property type="term" value="P:cell-cell adhesion"/>
    <property type="evidence" value="ECO:0007669"/>
    <property type="project" value="UniProtKB-ARBA"/>
</dbReference>
<feature type="transmembrane region" description="Helical" evidence="4">
    <location>
        <begin position="22"/>
        <end position="39"/>
    </location>
</feature>
<evidence type="ECO:0000313" key="7">
    <source>
        <dbReference type="Proteomes" id="UP000887116"/>
    </source>
</evidence>
<dbReference type="CDD" id="cd00087">
    <property type="entry name" value="FReD"/>
    <property type="match status" value="1"/>
</dbReference>
<dbReference type="PANTHER" id="PTHR19143:SF458">
    <property type="entry name" value="FIBRINOGEN C-TERMINAL DOMAIN-CONTAINING PROTEIN-RELATED"/>
    <property type="match status" value="1"/>
</dbReference>
<sequence length="322" mass="36900">MGVFWSVPKSILNSLEFNTDDGFHITMILFCISVLLLILQISRVSGSTTSTCDLRETSITFLNVAVEMINKAKLNFPVCPAITSEKESKPVDCEDLLRNGHNASGVYTIWPMSRVTNGKPMDVFCDMDTDEGGWTVIQRRGNYNRSIDYFFKDWKSYKEGFGDIEKEFWLGNDNIFALTNQRLYSIRFDLKAMEGEKRYALYDTFWTDDENHKYTLHIQDYSGDAGDSMIRVHDNQKFSTKDQDNDNTANAHCADSLKGGWWYESCYSANLNGLNLRGFHKNNPSGVSWQAFRGTGESLNTTEMKIRSSSFSRKRILEKRVL</sequence>
<evidence type="ECO:0000256" key="3">
    <source>
        <dbReference type="ARBA" id="ARBA00053344"/>
    </source>
</evidence>
<accession>A0A8X6HXI9</accession>
<keyword evidence="4" id="KW-0812">Transmembrane</keyword>
<dbReference type="NCBIfam" id="NF040941">
    <property type="entry name" value="GGGWT_bact"/>
    <property type="match status" value="1"/>
</dbReference>
<dbReference type="OrthoDB" id="6145874at2759"/>
<dbReference type="InterPro" id="IPR002181">
    <property type="entry name" value="Fibrinogen_a/b/g_C_dom"/>
</dbReference>
<dbReference type="InterPro" id="IPR020837">
    <property type="entry name" value="Fibrinogen_CS"/>
</dbReference>
<dbReference type="SMART" id="SM00186">
    <property type="entry name" value="FBG"/>
    <property type="match status" value="1"/>
</dbReference>
<keyword evidence="7" id="KW-1185">Reference proteome</keyword>
<gene>
    <name evidence="6" type="ORF">TNCT_101721</name>
</gene>
<keyword evidence="1" id="KW-0106">Calcium</keyword>
<dbReference type="PANTHER" id="PTHR19143">
    <property type="entry name" value="FIBRINOGEN/TENASCIN/ANGIOPOEITIN"/>
    <property type="match status" value="1"/>
</dbReference>
<organism evidence="6 7">
    <name type="scientific">Trichonephila clavata</name>
    <name type="common">Joro spider</name>
    <name type="synonym">Nephila clavata</name>
    <dbReference type="NCBI Taxonomy" id="2740835"/>
    <lineage>
        <taxon>Eukaryota</taxon>
        <taxon>Metazoa</taxon>
        <taxon>Ecdysozoa</taxon>
        <taxon>Arthropoda</taxon>
        <taxon>Chelicerata</taxon>
        <taxon>Arachnida</taxon>
        <taxon>Araneae</taxon>
        <taxon>Araneomorphae</taxon>
        <taxon>Entelegynae</taxon>
        <taxon>Araneoidea</taxon>
        <taxon>Nephilidae</taxon>
        <taxon>Trichonephila</taxon>
    </lineage>
</organism>
<comment type="function">
    <text evidence="3">Lectin involved in innate immunity. Agglutinates all types of human erythrocytes, Gram-positive and Gram-negative bacteria. Has a stronger agglutinating activity towards Gram-negative bacteria than towards Gram-positive bacteria. Specifically recognizes acetyl group-containing substances on agglutinated cells. The hemagglutinating activity was inhibited by EDTA, acetyl group-containing mono- and disaccharides, N-acetyl derivatives of amino acids, other acetyl group-containing substances, propionamide and benzamide. Enhances the antimicrobial activity of big defensin against Gram-positive bacteria but not against Gram-negative bacteria.</text>
</comment>
<evidence type="ECO:0000256" key="4">
    <source>
        <dbReference type="SAM" id="Phobius"/>
    </source>
</evidence>